<comment type="caution">
    <text evidence="15">The sequence shown here is derived from an EMBL/GenBank/DDBJ whole genome shotgun (WGS) entry which is preliminary data.</text>
</comment>
<evidence type="ECO:0000313" key="15">
    <source>
        <dbReference type="EMBL" id="EMG47321.1"/>
    </source>
</evidence>
<dbReference type="Pfam" id="PF00665">
    <property type="entry name" value="rve"/>
    <property type="match status" value="1"/>
</dbReference>
<evidence type="ECO:0000256" key="3">
    <source>
        <dbReference type="ARBA" id="ARBA00004496"/>
    </source>
</evidence>
<feature type="domain" description="Reverse transcriptase" evidence="13">
    <location>
        <begin position="1007"/>
        <end position="1195"/>
    </location>
</feature>
<evidence type="ECO:0000256" key="7">
    <source>
        <dbReference type="ARBA" id="ARBA00023268"/>
    </source>
</evidence>
<dbReference type="CDD" id="cd01647">
    <property type="entry name" value="RT_LTR"/>
    <property type="match status" value="1"/>
</dbReference>
<evidence type="ECO:0000313" key="16">
    <source>
        <dbReference type="Proteomes" id="UP000011777"/>
    </source>
</evidence>
<feature type="compositionally biased region" description="Acidic residues" evidence="11">
    <location>
        <begin position="589"/>
        <end position="603"/>
    </location>
</feature>
<feature type="domain" description="CCHC-type" evidence="12">
    <location>
        <begin position="496"/>
        <end position="509"/>
    </location>
</feature>
<keyword evidence="10" id="KW-0479">Metal-binding</keyword>
<keyword evidence="5" id="KW-0694">RNA-binding</keyword>
<dbReference type="SUPFAM" id="SSF56672">
    <property type="entry name" value="DNA/RNA polymerases"/>
    <property type="match status" value="1"/>
</dbReference>
<evidence type="ECO:0000256" key="4">
    <source>
        <dbReference type="ARBA" id="ARBA00022490"/>
    </source>
</evidence>
<dbReference type="EMBL" id="AOGT01001622">
    <property type="protein sequence ID" value="EMG47321.1"/>
    <property type="molecule type" value="Genomic_DNA"/>
</dbReference>
<dbReference type="HOGENOM" id="CLU_236398_0_0_1"/>
<dbReference type="PANTHER" id="PTHR37984:SF5">
    <property type="entry name" value="PROTEIN NYNRIN-LIKE"/>
    <property type="match status" value="1"/>
</dbReference>
<evidence type="ECO:0000259" key="12">
    <source>
        <dbReference type="PROSITE" id="PS50158"/>
    </source>
</evidence>
<dbReference type="Gene3D" id="3.10.10.10">
    <property type="entry name" value="HIV Type 1 Reverse Transcriptase, subunit A, domain 1"/>
    <property type="match status" value="1"/>
</dbReference>
<dbReference type="OMA" id="MIENEIH"/>
<dbReference type="InterPro" id="IPR000477">
    <property type="entry name" value="RT_dom"/>
</dbReference>
<sequence>MSNKQSTIDDYSKKSESNDEVGDNVEAGVGIGIGIDNGQQGVEDVGNPNVEVDPTTGTSGSGGTPLLSLFEDMGSDDGASGGNSHVGSDSEISVMKAGTGGELNELIKAVTAMTISNQQMFAQMMNLVNKGSVQESKVEKVITTELVDRQGVDVKGQVGEEGPERIENEADATVSALEKIKSLVKEAKRKDYDVEKISELSYVKDPSIEVERAFQRYYDELSSKENRTRTESEELSYFDVSKFPKHNMVKGIPSLLQWLKRLLHYKNSHLIPDSLIRDELEAAAARVNDEGLEIVMATTVDGFKASEESEPIHYGGILSYLEAKKPKIDYSEFLPLIDKVMKKSNDIQVLMVALTNVIDIYLRKNVASEIPKNSWIKLLKKLEDKIPEAMETIESQLPSSIVVKVRRNDGKYDEVKVDGTQVQRELHYIRKHTEKQITQSKIITVDFPIIWAVIAKMYKELIDAIPSEYSSVKPDPKKETDNKKSNEPKKDTNKTCFGCGKANHFMADCFSIKKLVDTNVIEKKGNKYCLKETGMEIPIKKGETLVALDEVADPDSSKSKKLKNVNEVEGHDEMEIEQPVKWIDQKLDSDDEEDDESYSESDDVQIHQTNEQVGETEKDSPTINQKKSVEKVSFSKSTMDRELTNLAKADDDYYNKQMANYLNEEELEFLPKPGRRNDDVDEGDLGEGDCQISSGEDQAGENEKVSPEGPEKSAKLGNNQSDGTVDDDAEEKTMRSTTKIKDPTRFDPPESYVLDKPMRRRRVGKYDEYDKDAVFDAMIENEIHVSIPLSKMIGIDPAFRKHLHESTRTRLLNLHGPTNAKVKPGYEVNSVEAVYYGVNLQVKISNLPFSISLLVDDGIPQGEVLLGLPFQNDHKFVVGFNDEDRREVVFKFEGTKYTIPLDQLESDEPLVVAAWSTEVKLNSDLKSIVAQCLVTSELSTAEQDYFLEQAMKYQEVFYQAGGPVGRLNPAIHEPVTIKLREHVPWKAKSIPLGSKRLPAVKILKEMLANDQLSFSDAPYRNPIFVIPKRDGSFRLLVDLRRLNQCVELEGGHPLGVDDITSELVGRAFTTLIDVKNAYYQIPLSSDSNDATSFNSPLGLLKFSVLPMGFTNSVSIFQNILSKILTPVSEDVLCFIDDIAVKGPSIEERQRDPQSVKKHIDKVIEVFQLLAKAGLKINPAKLKIARKECEFLGYHIGPNGKTLLKGQTEAIRNYPKPGTKKGMERFLGLVNYYRCLIPGFSELTNLLYSMATAAKKDKGNKLVWTKEAEEHFEKLKFIVSHEPVVTSLDWNQVISLHCDASASTWAGVLQNTNEEGVTRLVQCYSGKFHAAEANYSIVEKELYSIYNTLMAAHPLLVGYPGVIHIYCDNKAITQVLNGPLSNSHLVNRLFKWLNFIRTFNYEIHHIAGNKNVIADALTRCDEAIQSDHFVVQHLIDEAKPKFAVEVSQVSVNNSGDYQPKYRGFELKKIIHYLETLQVPEIYDNDSDRKRFIYRAHEFYVFDGELYKIGKHGDTVRKVILDPLKLRYLIVQVHDKRGHLKLHNAYKMLNQKYFIPDIYPRLKYYIETCDVCQKHEFADERLPLSLHMSVGVFHTVVIDTVYIQGDYLLLARDEFSGWCEAKYTTKLSADFVARFLFEDWICRFGYFDNLKSDNGKEFVNAVVDELLRRYKITHAITIPYHPMGNGMAERGNELIQSFLRKAPKGKHWSENLATALWADRTAIRSTTGTSAMRLIYGCDGVGNLDLFLDNPPKVNAMYSPEQLLKLRFRQLDRKEYEVMGAVKTQEKMKKQYKQAYDKRHDLDESLKEGDMVLLRSKIDKKVSPLKDKMAVRWSGPFRVVKIDFKIYRLESLDGIPMAGSFSRELLKKYHARNE</sequence>
<dbReference type="eggNOG" id="ENOG502QT1S">
    <property type="taxonomic scope" value="Eukaryota"/>
</dbReference>
<dbReference type="GO" id="GO:0003723">
    <property type="term" value="F:RNA binding"/>
    <property type="evidence" value="ECO:0007669"/>
    <property type="project" value="UniProtKB-KW"/>
</dbReference>
<dbReference type="CDD" id="cd09274">
    <property type="entry name" value="RNase_HI_RT_Ty3"/>
    <property type="match status" value="1"/>
</dbReference>
<dbReference type="InterPro" id="IPR050951">
    <property type="entry name" value="Retrovirus_Pol_polyprotein"/>
</dbReference>
<proteinExistence type="predicted"/>
<accession>M3ILQ2</accession>
<dbReference type="Pfam" id="PF00078">
    <property type="entry name" value="RVT_1"/>
    <property type="match status" value="1"/>
</dbReference>
<feature type="compositionally biased region" description="Basic and acidic residues" evidence="11">
    <location>
        <begin position="731"/>
        <end position="748"/>
    </location>
</feature>
<dbReference type="OrthoDB" id="4025440at2759"/>
<dbReference type="PANTHER" id="PTHR37984">
    <property type="entry name" value="PROTEIN CBG26694"/>
    <property type="match status" value="1"/>
</dbReference>
<evidence type="ECO:0000259" key="13">
    <source>
        <dbReference type="PROSITE" id="PS50878"/>
    </source>
</evidence>
<dbReference type="InterPro" id="IPR043502">
    <property type="entry name" value="DNA/RNA_pol_sf"/>
</dbReference>
<evidence type="ECO:0000256" key="9">
    <source>
        <dbReference type="ARBA" id="ARBA00025615"/>
    </source>
</evidence>
<name>M3ILQ2_CANMX</name>
<protein>
    <submittedName>
        <fullName evidence="15">Uncharacterized protein</fullName>
    </submittedName>
</protein>
<evidence type="ECO:0000256" key="6">
    <source>
        <dbReference type="ARBA" id="ARBA00023242"/>
    </source>
</evidence>
<dbReference type="PROSITE" id="PS50878">
    <property type="entry name" value="RT_POL"/>
    <property type="match status" value="1"/>
</dbReference>
<comment type="subcellular location">
    <subcellularLocation>
        <location evidence="3">Cytoplasm</location>
    </subcellularLocation>
    <subcellularLocation>
        <location evidence="2">Nucleus</location>
    </subcellularLocation>
</comment>
<dbReference type="STRING" id="1245528.M3ILQ2"/>
<evidence type="ECO:0000256" key="2">
    <source>
        <dbReference type="ARBA" id="ARBA00004123"/>
    </source>
</evidence>
<keyword evidence="4" id="KW-0963">Cytoplasm</keyword>
<comment type="function">
    <text evidence="9">Integrase (IN) targets the VLP to the nucleus, where a subparticle preintegration complex (PIC) containing at least integrase and the newly synthesized dsDNA copy of the retrotransposon must transit the nuclear membrane. Once in the nucleus, integrase performs the integration of the dsDNA into the host genome.</text>
</comment>
<dbReference type="GO" id="GO:0005737">
    <property type="term" value="C:cytoplasm"/>
    <property type="evidence" value="ECO:0007669"/>
    <property type="project" value="UniProtKB-SubCell"/>
</dbReference>
<keyword evidence="16" id="KW-1185">Reference proteome</keyword>
<evidence type="ECO:0000256" key="8">
    <source>
        <dbReference type="ARBA" id="ARBA00025590"/>
    </source>
</evidence>
<evidence type="ECO:0000256" key="5">
    <source>
        <dbReference type="ARBA" id="ARBA00022884"/>
    </source>
</evidence>
<keyword evidence="10" id="KW-0862">Zinc</keyword>
<dbReference type="InterPro" id="IPR043128">
    <property type="entry name" value="Rev_trsase/Diguanyl_cyclase"/>
</dbReference>
<feature type="compositionally biased region" description="Basic and acidic residues" evidence="11">
    <location>
        <begin position="564"/>
        <end position="573"/>
    </location>
</feature>
<dbReference type="InterPro" id="IPR041588">
    <property type="entry name" value="Integrase_H2C2"/>
</dbReference>
<feature type="region of interest" description="Disordered" evidence="11">
    <location>
        <begin position="551"/>
        <end position="639"/>
    </location>
</feature>
<dbReference type="Gene3D" id="3.30.420.10">
    <property type="entry name" value="Ribonuclease H-like superfamily/Ribonuclease H"/>
    <property type="match status" value="1"/>
</dbReference>
<feature type="region of interest" description="Disordered" evidence="11">
    <location>
        <begin position="469"/>
        <end position="493"/>
    </location>
</feature>
<keyword evidence="7" id="KW-0511">Multifunctional enzyme</keyword>
<feature type="compositionally biased region" description="Basic and acidic residues" evidence="11">
    <location>
        <begin position="701"/>
        <end position="714"/>
    </location>
</feature>
<feature type="region of interest" description="Disordered" evidence="11">
    <location>
        <begin position="1"/>
        <end position="67"/>
    </location>
</feature>
<gene>
    <name evidence="15" type="ORF">G210_2372</name>
</gene>
<evidence type="ECO:0000256" key="11">
    <source>
        <dbReference type="SAM" id="MobiDB-lite"/>
    </source>
</evidence>
<dbReference type="GO" id="GO:0004523">
    <property type="term" value="F:RNA-DNA hybrid ribonuclease activity"/>
    <property type="evidence" value="ECO:0007669"/>
    <property type="project" value="UniProtKB-EC"/>
</dbReference>
<dbReference type="Gene3D" id="3.30.70.270">
    <property type="match status" value="2"/>
</dbReference>
<dbReference type="InterPro" id="IPR036397">
    <property type="entry name" value="RNaseH_sf"/>
</dbReference>
<dbReference type="Pfam" id="PF17919">
    <property type="entry name" value="RT_RNaseH_2"/>
    <property type="match status" value="1"/>
</dbReference>
<dbReference type="PROSITE" id="PS50994">
    <property type="entry name" value="INTEGRASE"/>
    <property type="match status" value="1"/>
</dbReference>
<comment type="catalytic activity">
    <reaction evidence="1">
        <text>Endonucleolytic cleavage to 5'-phosphomonoester.</text>
        <dbReference type="EC" id="3.1.26.4"/>
    </reaction>
</comment>
<evidence type="ECO:0000256" key="10">
    <source>
        <dbReference type="PROSITE-ProRule" id="PRU00047"/>
    </source>
</evidence>
<evidence type="ECO:0000259" key="14">
    <source>
        <dbReference type="PROSITE" id="PS50994"/>
    </source>
</evidence>
<dbReference type="InterPro" id="IPR041577">
    <property type="entry name" value="RT_RNaseH_2"/>
</dbReference>
<dbReference type="Proteomes" id="UP000011777">
    <property type="component" value="Unassembled WGS sequence"/>
</dbReference>
<dbReference type="GO" id="GO:0008270">
    <property type="term" value="F:zinc ion binding"/>
    <property type="evidence" value="ECO:0007669"/>
    <property type="project" value="UniProtKB-KW"/>
</dbReference>
<dbReference type="InterPro" id="IPR001878">
    <property type="entry name" value="Znf_CCHC"/>
</dbReference>
<evidence type="ECO:0000256" key="1">
    <source>
        <dbReference type="ARBA" id="ARBA00000077"/>
    </source>
</evidence>
<dbReference type="GO" id="GO:0005634">
    <property type="term" value="C:nucleus"/>
    <property type="evidence" value="ECO:0007669"/>
    <property type="project" value="UniProtKB-SubCell"/>
</dbReference>
<organism evidence="15 16">
    <name type="scientific">Candida maltosa (strain Xu316)</name>
    <name type="common">Yeast</name>
    <dbReference type="NCBI Taxonomy" id="1245528"/>
    <lineage>
        <taxon>Eukaryota</taxon>
        <taxon>Fungi</taxon>
        <taxon>Dikarya</taxon>
        <taxon>Ascomycota</taxon>
        <taxon>Saccharomycotina</taxon>
        <taxon>Pichiomycetes</taxon>
        <taxon>Debaryomycetaceae</taxon>
        <taxon>Candida/Lodderomyces clade</taxon>
        <taxon>Candida</taxon>
    </lineage>
</organism>
<feature type="compositionally biased region" description="Basic and acidic residues" evidence="11">
    <location>
        <begin position="474"/>
        <end position="493"/>
    </location>
</feature>
<dbReference type="Pfam" id="PF17921">
    <property type="entry name" value="Integrase_H2C2"/>
    <property type="match status" value="1"/>
</dbReference>
<dbReference type="Gene3D" id="1.10.340.70">
    <property type="match status" value="1"/>
</dbReference>
<dbReference type="InterPro" id="IPR001584">
    <property type="entry name" value="Integrase_cat-core"/>
</dbReference>
<dbReference type="SUPFAM" id="SSF53098">
    <property type="entry name" value="Ribonuclease H-like"/>
    <property type="match status" value="1"/>
</dbReference>
<dbReference type="InterPro" id="IPR012337">
    <property type="entry name" value="RNaseH-like_sf"/>
</dbReference>
<feature type="compositionally biased region" description="Low complexity" evidence="11">
    <location>
        <begin position="54"/>
        <end position="67"/>
    </location>
</feature>
<dbReference type="GO" id="GO:0015074">
    <property type="term" value="P:DNA integration"/>
    <property type="evidence" value="ECO:0007669"/>
    <property type="project" value="InterPro"/>
</dbReference>
<keyword evidence="6" id="KW-0539">Nucleus</keyword>
<dbReference type="PROSITE" id="PS50158">
    <property type="entry name" value="ZF_CCHC"/>
    <property type="match status" value="1"/>
</dbReference>
<reference evidence="15 16" key="1">
    <citation type="submission" date="2013-02" db="EMBL/GenBank/DDBJ databases">
        <title>Genome sequence of Candida maltosa Xu316, a potential industrial strain for xylitol and ethanol production.</title>
        <authorList>
            <person name="Yu J."/>
            <person name="Wang Q."/>
            <person name="Geng X."/>
            <person name="Bao W."/>
            <person name="He P."/>
            <person name="Cai J."/>
        </authorList>
    </citation>
    <scope>NUCLEOTIDE SEQUENCE [LARGE SCALE GENOMIC DNA]</scope>
    <source>
        <strain evidence="16">Xu316</strain>
    </source>
</reference>
<comment type="function">
    <text evidence="8">Reverse transcriptase/ribonuclease H (RT) is a multifunctional enzyme that catalyzes the conversion of the retro-elements RNA genome into dsDNA within the VLP. The enzyme displays a DNA polymerase activity that can copy either DNA or RNA templates, and a ribonuclease H (RNase H) activity that cleaves the RNA strand of RNA-DNA heteroduplexes during plus-strand synthesis and hydrolyzes RNA primers. The conversion leads to a linear dsDNA copy of the retrotransposon that includes long terminal repeats (LTRs) at both ends.</text>
</comment>
<feature type="region of interest" description="Disordered" evidence="11">
    <location>
        <begin position="665"/>
        <end position="752"/>
    </location>
</feature>
<keyword evidence="10" id="KW-0863">Zinc-finger</keyword>
<feature type="domain" description="Integrase catalytic" evidence="14">
    <location>
        <begin position="1577"/>
        <end position="1766"/>
    </location>
</feature>